<comment type="catalytic activity">
    <reaction evidence="17">
        <text>[GlcNAc-(1-&gt;4)-Mur2Ac(oyl-L-Ala-gamma-D-Glu-L-Lys-D-Ala-D-Ala)](n)-di-trans,octa-cis-undecaprenyl diphosphate + beta-D-GlcNAc-(1-&gt;4)-Mur2Ac(oyl-L-Ala-gamma-D-Glu-L-Lys-D-Ala-D-Ala)-di-trans,octa-cis-undecaprenyl diphosphate = [GlcNAc-(1-&gt;4)-Mur2Ac(oyl-L-Ala-gamma-D-Glu-L-Lys-D-Ala-D-Ala)](n+1)-di-trans,octa-cis-undecaprenyl diphosphate + di-trans,octa-cis-undecaprenyl diphosphate + H(+)</text>
        <dbReference type="Rhea" id="RHEA:23708"/>
        <dbReference type="Rhea" id="RHEA-COMP:9602"/>
        <dbReference type="Rhea" id="RHEA-COMP:9603"/>
        <dbReference type="ChEBI" id="CHEBI:15378"/>
        <dbReference type="ChEBI" id="CHEBI:58405"/>
        <dbReference type="ChEBI" id="CHEBI:60033"/>
        <dbReference type="ChEBI" id="CHEBI:78435"/>
        <dbReference type="EC" id="2.4.99.28"/>
    </reaction>
</comment>
<evidence type="ECO:0000256" key="2">
    <source>
        <dbReference type="ARBA" id="ARBA00007739"/>
    </source>
</evidence>
<dbReference type="AlphaFoldDB" id="A0A6G8AZI2"/>
<keyword evidence="13 19" id="KW-0472">Membrane</keyword>
<evidence type="ECO:0000256" key="3">
    <source>
        <dbReference type="ARBA" id="ARBA00022475"/>
    </source>
</evidence>
<reference evidence="22 23" key="1">
    <citation type="submission" date="2020-03" db="EMBL/GenBank/DDBJ databases">
        <title>Weissella sp. nov., isolated from Cybister lewisianus.</title>
        <authorList>
            <person name="Hyun D.-W."/>
            <person name="Bae J.-W."/>
        </authorList>
    </citation>
    <scope>NUCLEOTIDE SEQUENCE [LARGE SCALE GENOMIC DNA]</scope>
    <source>
        <strain evidence="22 23">HDW19</strain>
    </source>
</reference>
<dbReference type="GO" id="GO:0009252">
    <property type="term" value="P:peptidoglycan biosynthetic process"/>
    <property type="evidence" value="ECO:0007669"/>
    <property type="project" value="UniProtKB-KW"/>
</dbReference>
<evidence type="ECO:0000256" key="8">
    <source>
        <dbReference type="ARBA" id="ARBA00022692"/>
    </source>
</evidence>
<dbReference type="Pfam" id="PF00905">
    <property type="entry name" value="Transpeptidase"/>
    <property type="match status" value="1"/>
</dbReference>
<evidence type="ECO:0000313" key="22">
    <source>
        <dbReference type="EMBL" id="QIL50474.1"/>
    </source>
</evidence>
<keyword evidence="10" id="KW-0133">Cell shape</keyword>
<evidence type="ECO:0000256" key="14">
    <source>
        <dbReference type="ARBA" id="ARBA00023268"/>
    </source>
</evidence>
<evidence type="ECO:0000259" key="21">
    <source>
        <dbReference type="Pfam" id="PF00912"/>
    </source>
</evidence>
<evidence type="ECO:0000256" key="9">
    <source>
        <dbReference type="ARBA" id="ARBA00022801"/>
    </source>
</evidence>
<comment type="similarity">
    <text evidence="1">In the C-terminal section; belongs to the transpeptidase family.</text>
</comment>
<comment type="catalytic activity">
    <reaction evidence="16">
        <text>Preferential cleavage: (Ac)2-L-Lys-D-Ala-|-D-Ala. Also transpeptidation of peptidyl-alanyl moieties that are N-acyl substituents of D-alanine.</text>
        <dbReference type="EC" id="3.4.16.4"/>
    </reaction>
</comment>
<evidence type="ECO:0000256" key="5">
    <source>
        <dbReference type="ARBA" id="ARBA00022670"/>
    </source>
</evidence>
<proteinExistence type="inferred from homology"/>
<dbReference type="KEGG" id="wco:G7084_03555"/>
<evidence type="ECO:0000256" key="15">
    <source>
        <dbReference type="ARBA" id="ARBA00023316"/>
    </source>
</evidence>
<dbReference type="GO" id="GO:0008360">
    <property type="term" value="P:regulation of cell shape"/>
    <property type="evidence" value="ECO:0007669"/>
    <property type="project" value="UniProtKB-KW"/>
</dbReference>
<feature type="domain" description="Penicillin-binding protein transpeptidase" evidence="20">
    <location>
        <begin position="358"/>
        <end position="609"/>
    </location>
</feature>
<evidence type="ECO:0000256" key="18">
    <source>
        <dbReference type="SAM" id="MobiDB-lite"/>
    </source>
</evidence>
<dbReference type="InterPro" id="IPR001264">
    <property type="entry name" value="Glyco_trans_51"/>
</dbReference>
<feature type="compositionally biased region" description="Polar residues" evidence="18">
    <location>
        <begin position="580"/>
        <end position="596"/>
    </location>
</feature>
<sequence length="714" mass="78930">MNNFLKWIKKIHIWFQERRRHLKQSWNRTLGPIWHRFQITRWIIVVLLGLFFVISVTGTFEAKTTDVSNLKTRLKSTTEIYDASGNKAGSLAGGKGTYVSYKNISPNITTAVLSTEDRNFYHEYGFSIVGLTRAALKIIWHKITFTSTGALSGGSTITQQLVKNAFLTQNQNLTRKIRELFLSVQVENVYSKNDILTMYLNNAYFGEGVWGVQDASQKYFGINASQLNAQQGAMLAGMLQSPNGYDPLEHPDAAKNRRDQVLQNMVNNKKMEQTLASNLMQTAIGADDYQVTSTNYEYPYYFDSVIDEAINKYHLKEQDIMQNGYKIYTNMNQDDQTNLQNDYLNSYLNPIGEGSQAATVILNAQNGGVRAVIGGRGEHQFRGFNRATQMKRQPGSTIKPIVDYAPALSRGYSYDSMLPNREMTFGTNKYAPHNASDITTEDVPMYQALEKSYNIPAVWLSEKIGIDASYNAGIKAGLPLTKSDKNYAMTIGGLSKGVSPLQLAQAYTSFANGGNMSDAHFITKIEDASGRVLVDTVKPKQTRLWSSKVTNEMTSMLMGVYTNGTGASADPSGYQVAGKTGTTEFSSKTDSGNTTNEATDSWAVAYTPDIVNVTWTGNDDGSVIPSSLSQTTGPLMKRSLEQVIPNTAQTAFKVKSIRTQIANNSLNFDDTNSQISDNINGITDNIASGLKDTGETIKKGAETVWNGLRNNLGF</sequence>
<keyword evidence="14" id="KW-0511">Multifunctional enzyme</keyword>
<evidence type="ECO:0000256" key="6">
    <source>
        <dbReference type="ARBA" id="ARBA00022676"/>
    </source>
</evidence>
<organism evidence="22 23">
    <name type="scientific">Weissella coleopterorum</name>
    <dbReference type="NCBI Taxonomy" id="2714949"/>
    <lineage>
        <taxon>Bacteria</taxon>
        <taxon>Bacillati</taxon>
        <taxon>Bacillota</taxon>
        <taxon>Bacilli</taxon>
        <taxon>Lactobacillales</taxon>
        <taxon>Lactobacillaceae</taxon>
        <taxon>Weissella</taxon>
    </lineage>
</organism>
<evidence type="ECO:0000256" key="1">
    <source>
        <dbReference type="ARBA" id="ARBA00007090"/>
    </source>
</evidence>
<dbReference type="GO" id="GO:0008658">
    <property type="term" value="F:penicillin binding"/>
    <property type="evidence" value="ECO:0007669"/>
    <property type="project" value="InterPro"/>
</dbReference>
<dbReference type="GO" id="GO:0008955">
    <property type="term" value="F:peptidoglycan glycosyltransferase activity"/>
    <property type="evidence" value="ECO:0007669"/>
    <property type="project" value="UniProtKB-EC"/>
</dbReference>
<feature type="region of interest" description="Disordered" evidence="18">
    <location>
        <begin position="572"/>
        <end position="596"/>
    </location>
</feature>
<name>A0A6G8AZI2_9LACO</name>
<dbReference type="RefSeq" id="WP_166010116.1">
    <property type="nucleotide sequence ID" value="NZ_CP049888.1"/>
</dbReference>
<dbReference type="Gene3D" id="6.20.370.110">
    <property type="match status" value="1"/>
</dbReference>
<dbReference type="GO" id="GO:0006508">
    <property type="term" value="P:proteolysis"/>
    <property type="evidence" value="ECO:0007669"/>
    <property type="project" value="UniProtKB-KW"/>
</dbReference>
<dbReference type="InterPro" id="IPR050396">
    <property type="entry name" value="Glycosyltr_51/Transpeptidase"/>
</dbReference>
<dbReference type="Proteomes" id="UP000500741">
    <property type="component" value="Chromosome"/>
</dbReference>
<dbReference type="PANTHER" id="PTHR32282:SF32">
    <property type="entry name" value="PENICILLIN-BINDING PROTEIN 2A"/>
    <property type="match status" value="1"/>
</dbReference>
<evidence type="ECO:0000256" key="7">
    <source>
        <dbReference type="ARBA" id="ARBA00022679"/>
    </source>
</evidence>
<dbReference type="Gene3D" id="1.10.3810.10">
    <property type="entry name" value="Biosynthetic peptidoglycan transglycosylase-like"/>
    <property type="match status" value="1"/>
</dbReference>
<dbReference type="NCBIfam" id="TIGR02074">
    <property type="entry name" value="PBP_1a_fam"/>
    <property type="match status" value="1"/>
</dbReference>
<keyword evidence="7" id="KW-0808">Transferase</keyword>
<keyword evidence="4" id="KW-0121">Carboxypeptidase</keyword>
<evidence type="ECO:0000256" key="13">
    <source>
        <dbReference type="ARBA" id="ARBA00023136"/>
    </source>
</evidence>
<evidence type="ECO:0000256" key="19">
    <source>
        <dbReference type="SAM" id="Phobius"/>
    </source>
</evidence>
<evidence type="ECO:0000256" key="16">
    <source>
        <dbReference type="ARBA" id="ARBA00034000"/>
    </source>
</evidence>
<evidence type="ECO:0000256" key="12">
    <source>
        <dbReference type="ARBA" id="ARBA00022989"/>
    </source>
</evidence>
<dbReference type="GO" id="GO:0071555">
    <property type="term" value="P:cell wall organization"/>
    <property type="evidence" value="ECO:0007669"/>
    <property type="project" value="UniProtKB-KW"/>
</dbReference>
<dbReference type="SUPFAM" id="SSF53955">
    <property type="entry name" value="Lysozyme-like"/>
    <property type="match status" value="1"/>
</dbReference>
<evidence type="ECO:0000313" key="23">
    <source>
        <dbReference type="Proteomes" id="UP000500741"/>
    </source>
</evidence>
<keyword evidence="3" id="KW-1003">Cell membrane</keyword>
<dbReference type="InterPro" id="IPR012338">
    <property type="entry name" value="Beta-lactam/transpept-like"/>
</dbReference>
<evidence type="ECO:0000259" key="20">
    <source>
        <dbReference type="Pfam" id="PF00905"/>
    </source>
</evidence>
<dbReference type="PANTHER" id="PTHR32282">
    <property type="entry name" value="BINDING PROTEIN TRANSPEPTIDASE, PUTATIVE-RELATED"/>
    <property type="match status" value="1"/>
</dbReference>
<dbReference type="GO" id="GO:0030288">
    <property type="term" value="C:outer membrane-bounded periplasmic space"/>
    <property type="evidence" value="ECO:0007669"/>
    <property type="project" value="TreeGrafter"/>
</dbReference>
<dbReference type="GO" id="GO:0009002">
    <property type="term" value="F:serine-type D-Ala-D-Ala carboxypeptidase activity"/>
    <property type="evidence" value="ECO:0007669"/>
    <property type="project" value="UniProtKB-EC"/>
</dbReference>
<dbReference type="Gene3D" id="3.40.710.10">
    <property type="entry name" value="DD-peptidase/beta-lactamase superfamily"/>
    <property type="match status" value="1"/>
</dbReference>
<gene>
    <name evidence="22" type="ORF">G7084_03555</name>
</gene>
<evidence type="ECO:0000256" key="4">
    <source>
        <dbReference type="ARBA" id="ARBA00022645"/>
    </source>
</evidence>
<dbReference type="InterPro" id="IPR036950">
    <property type="entry name" value="PBP_transglycosylase"/>
</dbReference>
<comment type="similarity">
    <text evidence="2">In the N-terminal section; belongs to the glycosyltransferase 51 family.</text>
</comment>
<dbReference type="FunFam" id="1.10.3810.10:FF:000001">
    <property type="entry name" value="Penicillin-binding protein 1A"/>
    <property type="match status" value="1"/>
</dbReference>
<dbReference type="SUPFAM" id="SSF56601">
    <property type="entry name" value="beta-lactamase/transpeptidase-like"/>
    <property type="match status" value="1"/>
</dbReference>
<dbReference type="InterPro" id="IPR001460">
    <property type="entry name" value="PCN-bd_Tpept"/>
</dbReference>
<dbReference type="Pfam" id="PF00912">
    <property type="entry name" value="Transgly"/>
    <property type="match status" value="1"/>
</dbReference>
<evidence type="ECO:0000256" key="17">
    <source>
        <dbReference type="ARBA" id="ARBA00049902"/>
    </source>
</evidence>
<feature type="transmembrane region" description="Helical" evidence="19">
    <location>
        <begin position="42"/>
        <end position="60"/>
    </location>
</feature>
<keyword evidence="9" id="KW-0378">Hydrolase</keyword>
<keyword evidence="23" id="KW-1185">Reference proteome</keyword>
<keyword evidence="8 19" id="KW-0812">Transmembrane</keyword>
<protein>
    <submittedName>
        <fullName evidence="22">PBP1A family penicillin-binding protein</fullName>
    </submittedName>
</protein>
<feature type="domain" description="Glycosyl transferase family 51" evidence="21">
    <location>
        <begin position="93"/>
        <end position="265"/>
    </location>
</feature>
<accession>A0A6G8AZI2</accession>
<dbReference type="InterPro" id="IPR023346">
    <property type="entry name" value="Lysozyme-like_dom_sf"/>
</dbReference>
<keyword evidence="12 19" id="KW-1133">Transmembrane helix</keyword>
<evidence type="ECO:0000256" key="11">
    <source>
        <dbReference type="ARBA" id="ARBA00022984"/>
    </source>
</evidence>
<dbReference type="EMBL" id="CP049888">
    <property type="protein sequence ID" value="QIL50474.1"/>
    <property type="molecule type" value="Genomic_DNA"/>
</dbReference>
<keyword evidence="5" id="KW-0645">Protease</keyword>
<keyword evidence="15" id="KW-0961">Cell wall biogenesis/degradation</keyword>
<keyword evidence="6" id="KW-0328">Glycosyltransferase</keyword>
<evidence type="ECO:0000256" key="10">
    <source>
        <dbReference type="ARBA" id="ARBA00022960"/>
    </source>
</evidence>
<keyword evidence="11" id="KW-0573">Peptidoglycan synthesis</keyword>